<feature type="transmembrane region" description="Helical" evidence="6">
    <location>
        <begin position="715"/>
        <end position="733"/>
    </location>
</feature>
<accession>A0A397HNP2</accession>
<name>A0A397HNP2_ASPTH</name>
<proteinExistence type="predicted"/>
<evidence type="ECO:0000259" key="8">
    <source>
        <dbReference type="Pfam" id="PF13515"/>
    </source>
</evidence>
<keyword evidence="3 6" id="KW-1133">Transmembrane helix</keyword>
<evidence type="ECO:0008006" key="11">
    <source>
        <dbReference type="Google" id="ProtNLM"/>
    </source>
</evidence>
<dbReference type="STRING" id="41047.A0A397HNP2"/>
<feature type="transmembrane region" description="Helical" evidence="6">
    <location>
        <begin position="74"/>
        <end position="95"/>
    </location>
</feature>
<feature type="transmembrane region" description="Helical" evidence="6">
    <location>
        <begin position="740"/>
        <end position="757"/>
    </location>
</feature>
<evidence type="ECO:0000256" key="3">
    <source>
        <dbReference type="ARBA" id="ARBA00022989"/>
    </source>
</evidence>
<dbReference type="PANTHER" id="PTHR37994">
    <property type="entry name" value="ARAE_2_N DOMAIN-CONTAINING PROTEIN-RELATED"/>
    <property type="match status" value="1"/>
</dbReference>
<evidence type="ECO:0000256" key="4">
    <source>
        <dbReference type="ARBA" id="ARBA00023136"/>
    </source>
</evidence>
<feature type="domain" description="Putative ER transporter 6TM N-terminal" evidence="7">
    <location>
        <begin position="36"/>
        <end position="481"/>
    </location>
</feature>
<dbReference type="Pfam" id="PF13515">
    <property type="entry name" value="FUSC_2"/>
    <property type="match status" value="1"/>
</dbReference>
<keyword evidence="2 6" id="KW-0812">Transmembrane</keyword>
<protein>
    <recommendedName>
        <fullName evidence="11">ER transporter 6TM N-terminal domain-containing protein</fullName>
    </recommendedName>
</protein>
<feature type="transmembrane region" description="Helical" evidence="6">
    <location>
        <begin position="690"/>
        <end position="709"/>
    </location>
</feature>
<dbReference type="EMBL" id="NKHU02000028">
    <property type="protein sequence ID" value="RHZ63578.1"/>
    <property type="molecule type" value="Genomic_DNA"/>
</dbReference>
<evidence type="ECO:0000256" key="2">
    <source>
        <dbReference type="ARBA" id="ARBA00022692"/>
    </source>
</evidence>
<dbReference type="InterPro" id="IPR018823">
    <property type="entry name" value="ArAE_2_N"/>
</dbReference>
<feature type="transmembrane region" description="Helical" evidence="6">
    <location>
        <begin position="104"/>
        <end position="123"/>
    </location>
</feature>
<evidence type="ECO:0000256" key="6">
    <source>
        <dbReference type="SAM" id="Phobius"/>
    </source>
</evidence>
<keyword evidence="10" id="KW-1185">Reference proteome</keyword>
<evidence type="ECO:0000313" key="9">
    <source>
        <dbReference type="EMBL" id="RHZ63578.1"/>
    </source>
</evidence>
<feature type="region of interest" description="Disordered" evidence="5">
    <location>
        <begin position="1"/>
        <end position="26"/>
    </location>
</feature>
<dbReference type="GO" id="GO:0016020">
    <property type="term" value="C:membrane"/>
    <property type="evidence" value="ECO:0007669"/>
    <property type="project" value="UniProtKB-SubCell"/>
</dbReference>
<feature type="transmembrane region" description="Helical" evidence="6">
    <location>
        <begin position="151"/>
        <end position="170"/>
    </location>
</feature>
<sequence length="1082" mass="121541">MASRVSSRQSASSSQYSQNDEPDKKKEQEKWNLFRMVKNGWSRLDLDRRTVILMMKGALPPAIAIAIFQADAVAARFSTIGYLIAIISVLGFAIMPRAKFIQMLILDVLAVCVATAFALLMMFCSVKARQNTQSAADAASTSSSNPTANEYNSSASAVSGVLLFFQIYLVHSFRAHYQQFQFPVIIYAIIANITSSYAPRLPTMAAGIALVRNLLEACLIGLGLTTGVSLFIYPVTSRQIVFKEMAGYIGSLRAALKAHTKYFETLERDDMFGRAETYDETVEKYTKKGKVYSPEAEAIRTAIQKITDLHGKLHADLTFAKREFAIGKLGPDDLQAIFRQLRQVMIPVVGLSFVVDIFQRLSEYNKWNEPIDPLATDIPTTVRNRVVHEWNEIMRAVHDPFASIIETIDSGLDHISLSLQLTKPPKTSLGKKDASTDGAADLEASAEKPPSPGEAGFTAYYERKLNDFKVAKRLALRTWSEEKGITLPPDFFERPSSDMPDLDEFLLDKSRVGRDRSRRQLYLFLYMEQLLYSTGHTVLDFIHFADEKVKSGKLSRSRLIIPGAKRLLKWSRSILQAEDTHEDDHLGDIHTQNHILQLGEAYRHRKDPEHLPPETTIQKIGDKIRVIPWLLRSSESAYGFRVACATMTIYVIALLHQTQTFFIQQRLVWAMIMVNISMSPTSGQSIFGFVLRLIGTVIAMVLTFLAWYIPGEKTPGVIVFFWLFVACAFYIPIKLFRFRIVGIIVIITTSMIIGYELQVRKVGQKVATSNGQAYYPIYLLAPYRLATVAGGIAVAFFWTFFPFPISEHGVLRQSLGASLYLLANYYSIIHETVSARLRSDEGDLALKTSAGRRLQKARGKVFSKQMLMLNGLRTYSGFLKWEVPIGGRFPKKRYDAIISSIEKYSSHLTFITSDLPLTFNSIVSYLSLLGYASDTLLQMSDDPNASTSDWLHDFKRLVSSARVTTHEVTSVLCLLSASITNRQPLPPYLKTPRPYSFTKRLEALDKDILSIKHIAEPGFATFSVLQISTRCIVGDVERLMRNVKALVGELDFSFHAVSTAHSTKSSLDQSRLSRPPSRDKLE</sequence>
<comment type="caution">
    <text evidence="9">The sequence shown here is derived from an EMBL/GenBank/DDBJ whole genome shotgun (WGS) entry which is preliminary data.</text>
</comment>
<feature type="transmembrane region" description="Helical" evidence="6">
    <location>
        <begin position="777"/>
        <end position="798"/>
    </location>
</feature>
<dbReference type="AlphaFoldDB" id="A0A397HNP2"/>
<keyword evidence="4 6" id="KW-0472">Membrane</keyword>
<dbReference type="GeneID" id="38123923"/>
<dbReference type="VEuPathDB" id="FungiDB:CDV56_101949"/>
<feature type="transmembrane region" description="Helical" evidence="6">
    <location>
        <begin position="182"/>
        <end position="199"/>
    </location>
</feature>
<dbReference type="Pfam" id="PF10337">
    <property type="entry name" value="ArAE_2_N"/>
    <property type="match status" value="1"/>
</dbReference>
<reference evidence="9" key="1">
    <citation type="submission" date="2018-08" db="EMBL/GenBank/DDBJ databases">
        <title>Draft genome sequence of azole-resistant Aspergillus thermomutatus (Neosartorya pseudofischeri) strain HMR AF 39, isolated from a human nasal aspirate.</title>
        <authorList>
            <person name="Parent-Michaud M."/>
            <person name="Dufresne P.J."/>
            <person name="Fournier E."/>
            <person name="Martineau C."/>
            <person name="Moreira S."/>
            <person name="Perkins V."/>
            <person name="De Repentigny L."/>
            <person name="Dufresne S.F."/>
        </authorList>
    </citation>
    <scope>NUCLEOTIDE SEQUENCE [LARGE SCALE GENOMIC DNA]</scope>
    <source>
        <strain evidence="9">HMR AF 39</strain>
    </source>
</reference>
<gene>
    <name evidence="9" type="ORF">CDV56_101949</name>
</gene>
<dbReference type="Proteomes" id="UP000215305">
    <property type="component" value="Unassembled WGS sequence"/>
</dbReference>
<feature type="region of interest" description="Disordered" evidence="5">
    <location>
        <begin position="425"/>
        <end position="455"/>
    </location>
</feature>
<dbReference type="PANTHER" id="PTHR37994:SF4">
    <property type="entry name" value="ER TRANSPORTER 6TM N-TERMINAL DOMAIN-CONTAINING PROTEIN-RELATED"/>
    <property type="match status" value="1"/>
</dbReference>
<dbReference type="OrthoDB" id="2274698at2759"/>
<organism evidence="9 10">
    <name type="scientific">Aspergillus thermomutatus</name>
    <name type="common">Neosartorya pseudofischeri</name>
    <dbReference type="NCBI Taxonomy" id="41047"/>
    <lineage>
        <taxon>Eukaryota</taxon>
        <taxon>Fungi</taxon>
        <taxon>Dikarya</taxon>
        <taxon>Ascomycota</taxon>
        <taxon>Pezizomycotina</taxon>
        <taxon>Eurotiomycetes</taxon>
        <taxon>Eurotiomycetidae</taxon>
        <taxon>Eurotiales</taxon>
        <taxon>Aspergillaceae</taxon>
        <taxon>Aspergillus</taxon>
        <taxon>Aspergillus subgen. Fumigati</taxon>
    </lineage>
</organism>
<evidence type="ECO:0000259" key="7">
    <source>
        <dbReference type="Pfam" id="PF10337"/>
    </source>
</evidence>
<evidence type="ECO:0000256" key="5">
    <source>
        <dbReference type="SAM" id="MobiDB-lite"/>
    </source>
</evidence>
<feature type="domain" description="Integral membrane bound transporter" evidence="8">
    <location>
        <begin position="658"/>
        <end position="798"/>
    </location>
</feature>
<dbReference type="RefSeq" id="XP_026617184.1">
    <property type="nucleotide sequence ID" value="XM_026755568.1"/>
</dbReference>
<evidence type="ECO:0000256" key="1">
    <source>
        <dbReference type="ARBA" id="ARBA00004141"/>
    </source>
</evidence>
<feature type="compositionally biased region" description="Low complexity" evidence="5">
    <location>
        <begin position="1"/>
        <end position="18"/>
    </location>
</feature>
<feature type="transmembrane region" description="Helical" evidence="6">
    <location>
        <begin position="214"/>
        <end position="235"/>
    </location>
</feature>
<evidence type="ECO:0000313" key="10">
    <source>
        <dbReference type="Proteomes" id="UP000215305"/>
    </source>
</evidence>
<dbReference type="InterPro" id="IPR049453">
    <property type="entry name" value="Memb_transporter_dom"/>
</dbReference>
<comment type="subcellular location">
    <subcellularLocation>
        <location evidence="1">Membrane</location>
        <topology evidence="1">Multi-pass membrane protein</topology>
    </subcellularLocation>
</comment>